<dbReference type="Pfam" id="PF00246">
    <property type="entry name" value="Peptidase_M14"/>
    <property type="match status" value="1"/>
</dbReference>
<feature type="signal peptide" evidence="13">
    <location>
        <begin position="1"/>
        <end position="30"/>
    </location>
</feature>
<feature type="compositionally biased region" description="Low complexity" evidence="12">
    <location>
        <begin position="615"/>
        <end position="627"/>
    </location>
</feature>
<evidence type="ECO:0000256" key="8">
    <source>
        <dbReference type="ARBA" id="ARBA00022833"/>
    </source>
</evidence>
<dbReference type="InterPro" id="IPR003146">
    <property type="entry name" value="M14A_act_pep"/>
</dbReference>
<feature type="compositionally biased region" description="Basic and acidic residues" evidence="12">
    <location>
        <begin position="543"/>
        <end position="558"/>
    </location>
</feature>
<dbReference type="KEGG" id="scac:106085894"/>
<keyword evidence="16" id="KW-1185">Reference proteome</keyword>
<feature type="compositionally biased region" description="Basic and acidic residues" evidence="12">
    <location>
        <begin position="861"/>
        <end position="908"/>
    </location>
</feature>
<dbReference type="Proteomes" id="UP000095300">
    <property type="component" value="Unassembled WGS sequence"/>
</dbReference>
<dbReference type="Gene3D" id="3.40.630.10">
    <property type="entry name" value="Zn peptidases"/>
    <property type="match status" value="1"/>
</dbReference>
<keyword evidence="6 13" id="KW-0732">Signal</keyword>
<evidence type="ECO:0000256" key="5">
    <source>
        <dbReference type="ARBA" id="ARBA00022723"/>
    </source>
</evidence>
<feature type="compositionally biased region" description="Basic and acidic residues" evidence="12">
    <location>
        <begin position="373"/>
        <end position="405"/>
    </location>
</feature>
<dbReference type="GO" id="GO:0006508">
    <property type="term" value="P:proteolysis"/>
    <property type="evidence" value="ECO:0007669"/>
    <property type="project" value="UniProtKB-KW"/>
</dbReference>
<dbReference type="SUPFAM" id="SSF53187">
    <property type="entry name" value="Zn-dependent exopeptidases"/>
    <property type="match status" value="1"/>
</dbReference>
<feature type="compositionally biased region" description="Acidic residues" evidence="12">
    <location>
        <begin position="933"/>
        <end position="944"/>
    </location>
</feature>
<reference evidence="15" key="1">
    <citation type="submission" date="2020-05" db="UniProtKB">
        <authorList>
            <consortium name="EnsemblMetazoa"/>
        </authorList>
    </citation>
    <scope>IDENTIFICATION</scope>
    <source>
        <strain evidence="15">USDA</strain>
    </source>
</reference>
<evidence type="ECO:0000256" key="2">
    <source>
        <dbReference type="ARBA" id="ARBA00005988"/>
    </source>
</evidence>
<feature type="chain" id="PRO_5009326340" description="Peptidase M14 domain-containing protein" evidence="13">
    <location>
        <begin position="31"/>
        <end position="1786"/>
    </location>
</feature>
<feature type="region of interest" description="Disordered" evidence="12">
    <location>
        <begin position="284"/>
        <end position="464"/>
    </location>
</feature>
<keyword evidence="7" id="KW-0378">Hydrolase</keyword>
<evidence type="ECO:0000256" key="7">
    <source>
        <dbReference type="ARBA" id="ARBA00022801"/>
    </source>
</evidence>
<sequence length="1786" mass="199440">MFARRRSLPLSMSPKKIALLTCLLSCCLWAAHIDGAASMSLERLAIERGIEMQQQHQQEVHEKTMDYSEKQEEKEEMMMAPEASQDVSNQSALNGDLMPSDSESENENDLTVVPVADGQSDVYLLVPASNSMPEHQQQQEHILQSLAAENEDPAANFNEGYSDMVMMESEDAPVTQILELPSVLMEMMEESTTQNAEEEGEDNNKSMPSAEKEAEASEEPSMTMEEVKEYTTEAMAIAEAVKQIEKQFEEEDEMAQMQMENSEGMQPMEHKDMMMELTPAMMVEEESQPAGASNEGEKVNEMQDSNNPEMIGVVMEQESTESTPLESNEQKIAEDSSSSSTAEQEGMSEELEIQPIVVEIPADAPPIILEPIKSSEEAVEEEKVKQEEDKMEDKPQISEEMKPMQDELQTSEDSEKAAEILETTEASMNDEEAANAAAEESSEKDEGVAAAAEESSEKVEEVAAAAEADMPAVILTPEADETSAAVSEEMSVSEGESSASHSDEMAKDETKEDYNEGLMATETLNAEESAMNDEDSQTTEAAMEDRVQEMDSAHKDDMSSPLVNNDEETVAEETSAADSKEEAQDDALQADTHQAEESQIVEDIIKPEEVQGMPAAEENSSTEASESLQHSQESGSEMLNETSETAEEDQHSGQISEESKPMEISQEEAQASGEQQQLEMSQEVMSAMADEAETATETQATAEIPAPEEMSESMSHSEEQHMADEVQPSLEELKPVESEMQEMNAEDMHSMEDKEEMSQETQIVEDTQAAEETLEAKPTQVEESKEDSKPMEESPSMEEIQTLEKVEEVQPVNEIQDDEETTAEEVPQSLEIIQPAMESQSLEAAMKEKESEDMPANQASEPEHMAEMKPAEETETMEDTKPTNEVEIMEDTKPADETETMEDIKPAEAESMEQAQPIEEVEKIEESKPAEEVVAEAEADEIEHVDEAKPSDEIESKPLEEPEAMEESKPADDTMEDTKPADETETMEESKPADAAEEMEESKPVDAAEEMQESKPADDIMEESKPAAEDEVMDAAISAVETDTMEEVKPVEEAQPSEESESMEEAKPIEEAQAMEEAKPMEEAQAMEEAKPMEEAQAMEETKPVDDIVLMDEVKPAEETRPMEDVKEEAPIVDEIQPMEEEQKPNQTETMEDESKPVEPMEEDKPANQNQSIEEIKPAQEVEQSEESKPQSAEETITPQLIENIPMADEIQVTMIEQQPEEKPLETVVQEETQPQQPPQPATILADDESLQTIEQSEQQEQQTPTADEIAQQQLADIKDDAILNDDIDNTISQNEQEQPQPQPQQQSNDKPQESSLLTTIIQVPISAQSEEPSIATTAKPLNVMDSGLNYVNGSFINLASLEQQLQNEDAPFSAQLRRYDGAQVWRIVVQNDRERKLADELQSKFDGQLWKEVKQEVDYLLKPQVLFDAERHVRAANLSRIVLIDNLQQAIEVENPPAEEIAQLQNRKGHRLTWQAYHRLEDIHGFFDYLAKTYPDICSVETIGYSVQKRPLKILKISNGNPTNAGIWIDGGMHAREWISPAVVTYIANQLVEGWDDLPNHMRSINWYIHAVANPDGYEYSHTTDRLWRKNMRSHGRACPGVDLNRNFGYKWGGKGTSANPCAQTYRGSKAFSEPETFYISKYISNFPRNTFKAYLTFHSYGQYILYPWGYDYHITKDMADLDLVARQAGTTITRRSGVKYTVGSSANTLYPAAGGSDDWAKGFAEIKYSYTIEMGDTGRFGFVLPASHIEPNGKDGYTFVETVARAITMGKNARRRKLKAKSHH</sequence>
<feature type="compositionally biased region" description="Polar residues" evidence="12">
    <location>
        <begin position="1190"/>
        <end position="1201"/>
    </location>
</feature>
<feature type="region of interest" description="Disordered" evidence="12">
    <location>
        <begin position="84"/>
        <end position="105"/>
    </location>
</feature>
<dbReference type="PROSITE" id="PS52035">
    <property type="entry name" value="PEPTIDASE_M14"/>
    <property type="match status" value="1"/>
</dbReference>
<feature type="compositionally biased region" description="Polar residues" evidence="12">
    <location>
        <begin position="628"/>
        <end position="643"/>
    </location>
</feature>
<evidence type="ECO:0000256" key="10">
    <source>
        <dbReference type="ARBA" id="ARBA00023157"/>
    </source>
</evidence>
<evidence type="ECO:0000256" key="3">
    <source>
        <dbReference type="ARBA" id="ARBA00022645"/>
    </source>
</evidence>
<feature type="region of interest" description="Disordered" evidence="12">
    <location>
        <begin position="189"/>
        <end position="223"/>
    </location>
</feature>
<dbReference type="GO" id="GO:0008270">
    <property type="term" value="F:zinc ion binding"/>
    <property type="evidence" value="ECO:0007669"/>
    <property type="project" value="InterPro"/>
</dbReference>
<feature type="compositionally biased region" description="Low complexity" evidence="12">
    <location>
        <begin position="482"/>
        <end position="500"/>
    </location>
</feature>
<evidence type="ECO:0000256" key="13">
    <source>
        <dbReference type="SAM" id="SignalP"/>
    </source>
</evidence>
<gene>
    <name evidence="15" type="primary">106085894</name>
</gene>
<evidence type="ECO:0000256" key="11">
    <source>
        <dbReference type="PROSITE-ProRule" id="PRU01379"/>
    </source>
</evidence>
<keyword evidence="8" id="KW-0862">Zinc</keyword>
<feature type="compositionally biased region" description="Low complexity" evidence="12">
    <location>
        <begin position="1251"/>
        <end position="1264"/>
    </location>
</feature>
<dbReference type="FunFam" id="3.40.630.10:FF:000001">
    <property type="entry name" value="Carboxypeptidase B"/>
    <property type="match status" value="1"/>
</dbReference>
<evidence type="ECO:0000256" key="4">
    <source>
        <dbReference type="ARBA" id="ARBA00022670"/>
    </source>
</evidence>
<dbReference type="Gene3D" id="3.30.70.340">
    <property type="entry name" value="Metallocarboxypeptidase-like"/>
    <property type="match status" value="1"/>
</dbReference>
<keyword evidence="4" id="KW-0645">Protease</keyword>
<keyword evidence="9" id="KW-0482">Metalloprotease</keyword>
<feature type="compositionally biased region" description="Basic and acidic residues" evidence="12">
    <location>
        <begin position="1064"/>
        <end position="1130"/>
    </location>
</feature>
<dbReference type="PANTHER" id="PTHR11705:SF91">
    <property type="entry name" value="FI01817P-RELATED"/>
    <property type="match status" value="1"/>
</dbReference>
<evidence type="ECO:0000256" key="12">
    <source>
        <dbReference type="SAM" id="MobiDB-lite"/>
    </source>
</evidence>
<feature type="region of interest" description="Disordered" evidence="12">
    <location>
        <begin position="843"/>
        <end position="1268"/>
    </location>
</feature>
<dbReference type="OrthoDB" id="3626597at2759"/>
<feature type="region of interest" description="Disordered" evidence="12">
    <location>
        <begin position="1295"/>
        <end position="1315"/>
    </location>
</feature>
<keyword evidence="5" id="KW-0479">Metal-binding</keyword>
<dbReference type="InterPro" id="IPR036990">
    <property type="entry name" value="M14A-like_propep"/>
</dbReference>
<organism evidence="15 16">
    <name type="scientific">Stomoxys calcitrans</name>
    <name type="common">Stable fly</name>
    <name type="synonym">Conops calcitrans</name>
    <dbReference type="NCBI Taxonomy" id="35570"/>
    <lineage>
        <taxon>Eukaryota</taxon>
        <taxon>Metazoa</taxon>
        <taxon>Ecdysozoa</taxon>
        <taxon>Arthropoda</taxon>
        <taxon>Hexapoda</taxon>
        <taxon>Insecta</taxon>
        <taxon>Pterygota</taxon>
        <taxon>Neoptera</taxon>
        <taxon>Endopterygota</taxon>
        <taxon>Diptera</taxon>
        <taxon>Brachycera</taxon>
        <taxon>Muscomorpha</taxon>
        <taxon>Muscoidea</taxon>
        <taxon>Muscidae</taxon>
        <taxon>Stomoxys</taxon>
    </lineage>
</organism>
<feature type="compositionally biased region" description="Low complexity" evidence="12">
    <location>
        <begin position="695"/>
        <end position="714"/>
    </location>
</feature>
<dbReference type="FunFam" id="3.30.70.340:FF:000005">
    <property type="entry name" value="Carboxypeptidase A"/>
    <property type="match status" value="1"/>
</dbReference>
<keyword evidence="3" id="KW-0121">Carboxypeptidase</keyword>
<feature type="compositionally biased region" description="Basic and acidic residues" evidence="12">
    <location>
        <begin position="501"/>
        <end position="514"/>
    </location>
</feature>
<dbReference type="CDD" id="cd03860">
    <property type="entry name" value="M14_CP_A-B_like"/>
    <property type="match status" value="1"/>
</dbReference>
<dbReference type="InterPro" id="IPR000834">
    <property type="entry name" value="Peptidase_M14"/>
</dbReference>
<dbReference type="GO" id="GO:0004181">
    <property type="term" value="F:metallocarboxypeptidase activity"/>
    <property type="evidence" value="ECO:0007669"/>
    <property type="project" value="InterPro"/>
</dbReference>
<evidence type="ECO:0000313" key="15">
    <source>
        <dbReference type="EnsemblMetazoa" id="SCAU006422-PA"/>
    </source>
</evidence>
<feature type="compositionally biased region" description="Low complexity" evidence="12">
    <location>
        <begin position="663"/>
        <end position="679"/>
    </location>
</feature>
<feature type="active site" description="Proton donor/acceptor" evidence="11">
    <location>
        <position position="1735"/>
    </location>
</feature>
<proteinExistence type="inferred from homology"/>
<dbReference type="EnsemblMetazoa" id="SCAU006422-RA">
    <property type="protein sequence ID" value="SCAU006422-PA"/>
    <property type="gene ID" value="SCAU006422"/>
</dbReference>
<feature type="compositionally biased region" description="Basic and acidic residues" evidence="12">
    <location>
        <begin position="715"/>
        <end position="724"/>
    </location>
</feature>
<dbReference type="VEuPathDB" id="VectorBase:SCAU006422"/>
<feature type="compositionally biased region" description="Low complexity" evidence="12">
    <location>
        <begin position="1295"/>
        <end position="1309"/>
    </location>
</feature>
<feature type="compositionally biased region" description="Basic and acidic residues" evidence="12">
    <location>
        <begin position="1001"/>
        <end position="1028"/>
    </location>
</feature>
<comment type="similarity">
    <text evidence="2 11">Belongs to the peptidase M14 family.</text>
</comment>
<evidence type="ECO:0000259" key="14">
    <source>
        <dbReference type="PROSITE" id="PS52035"/>
    </source>
</evidence>
<dbReference type="PRINTS" id="PR00765">
    <property type="entry name" value="CRBOXYPTASEA"/>
</dbReference>
<keyword evidence="10" id="KW-1015">Disulfide bond</keyword>
<dbReference type="Pfam" id="PF02244">
    <property type="entry name" value="Propep_M14"/>
    <property type="match status" value="1"/>
</dbReference>
<dbReference type="SMART" id="SM00631">
    <property type="entry name" value="Zn_pept"/>
    <property type="match status" value="1"/>
</dbReference>
<evidence type="ECO:0000256" key="9">
    <source>
        <dbReference type="ARBA" id="ARBA00023049"/>
    </source>
</evidence>
<dbReference type="PANTHER" id="PTHR11705">
    <property type="entry name" value="PROTEASE FAMILY M14 CARBOXYPEPTIDASE A,B"/>
    <property type="match status" value="1"/>
</dbReference>
<dbReference type="SUPFAM" id="SSF54897">
    <property type="entry name" value="Protease propeptides/inhibitors"/>
    <property type="match status" value="1"/>
</dbReference>
<dbReference type="GO" id="GO:0005615">
    <property type="term" value="C:extracellular space"/>
    <property type="evidence" value="ECO:0007669"/>
    <property type="project" value="TreeGrafter"/>
</dbReference>
<evidence type="ECO:0000256" key="1">
    <source>
        <dbReference type="ARBA" id="ARBA00001947"/>
    </source>
</evidence>
<feature type="region of interest" description="Disordered" evidence="12">
    <location>
        <begin position="479"/>
        <end position="826"/>
    </location>
</feature>
<evidence type="ECO:0000313" key="16">
    <source>
        <dbReference type="Proteomes" id="UP000095300"/>
    </source>
</evidence>
<feature type="domain" description="Peptidase M14" evidence="14">
    <location>
        <begin position="1477"/>
        <end position="1769"/>
    </location>
</feature>
<protein>
    <recommendedName>
        <fullName evidence="14">Peptidase M14 domain-containing protein</fullName>
    </recommendedName>
</protein>
<feature type="compositionally biased region" description="Basic and acidic residues" evidence="12">
    <location>
        <begin position="780"/>
        <end position="792"/>
    </location>
</feature>
<feature type="compositionally biased region" description="Basic and acidic residues" evidence="12">
    <location>
        <begin position="920"/>
        <end position="931"/>
    </location>
</feature>
<feature type="compositionally biased region" description="Basic and acidic residues" evidence="12">
    <location>
        <begin position="1153"/>
        <end position="1166"/>
    </location>
</feature>
<feature type="compositionally biased region" description="Basic and acidic residues" evidence="12">
    <location>
        <begin position="945"/>
        <end position="994"/>
    </location>
</feature>
<evidence type="ECO:0000256" key="6">
    <source>
        <dbReference type="ARBA" id="ARBA00022729"/>
    </source>
</evidence>
<name>A0A1I8PB40_STOCA</name>
<accession>A0A1I8PB40</accession>
<comment type="cofactor">
    <cofactor evidence="1">
        <name>Zn(2+)</name>
        <dbReference type="ChEBI" id="CHEBI:29105"/>
    </cofactor>
</comment>
<feature type="compositionally biased region" description="Low complexity" evidence="12">
    <location>
        <begin position="1226"/>
        <end position="1235"/>
    </location>
</feature>